<evidence type="ECO:0000313" key="1">
    <source>
        <dbReference type="EMBL" id="AGF58301.1"/>
    </source>
</evidence>
<keyword evidence="1" id="KW-0418">Kinase</keyword>
<evidence type="ECO:0000313" key="2">
    <source>
        <dbReference type="Proteomes" id="UP000011728"/>
    </source>
</evidence>
<protein>
    <submittedName>
        <fullName evidence="1">Tagatose 6 phosphate kinase</fullName>
    </submittedName>
</protein>
<dbReference type="KEGG" id="csr:Cspa_c45480"/>
<dbReference type="PATRIC" id="fig|931276.5.peg.4584"/>
<accession>M1MUF4</accession>
<dbReference type="SUPFAM" id="SSF51569">
    <property type="entry name" value="Aldolase"/>
    <property type="match status" value="1"/>
</dbReference>
<dbReference type="RefSeq" id="WP_015394612.1">
    <property type="nucleotide sequence ID" value="NC_020291.1"/>
</dbReference>
<gene>
    <name evidence="1" type="ORF">Cspa_c45480</name>
</gene>
<dbReference type="GO" id="GO:0016301">
    <property type="term" value="F:kinase activity"/>
    <property type="evidence" value="ECO:0007669"/>
    <property type="project" value="UniProtKB-KW"/>
</dbReference>
<dbReference type="OrthoDB" id="2642644at2"/>
<dbReference type="GO" id="GO:0005975">
    <property type="term" value="P:carbohydrate metabolic process"/>
    <property type="evidence" value="ECO:0007669"/>
    <property type="project" value="InterPro"/>
</dbReference>
<dbReference type="Proteomes" id="UP000011728">
    <property type="component" value="Chromosome"/>
</dbReference>
<keyword evidence="1" id="KW-0808">Transferase</keyword>
<dbReference type="InterPro" id="IPR013785">
    <property type="entry name" value="Aldolase_TIM"/>
</dbReference>
<proteinExistence type="predicted"/>
<dbReference type="AlphaFoldDB" id="M1MUF4"/>
<dbReference type="EMBL" id="CP004121">
    <property type="protein sequence ID" value="AGF58301.1"/>
    <property type="molecule type" value="Genomic_DNA"/>
</dbReference>
<dbReference type="eggNOG" id="COG4573">
    <property type="taxonomic scope" value="Bacteria"/>
</dbReference>
<sequence length="387" mass="44419">MIREELERLIVQKRTLLGVGPMSTNCIDASIELANSYNVPIMLIASRRQIDSERFGGGYVNNWTTSQFADYVLDRDMEGKIILARDHGGPWQNPLEKEKRLGLRRAMESAKESYKADIEAGFQIIHIDPSVDIHTTPSSDEILDRVFELYEYCCKIACDKGKKIEFEIGTEEQSGSTSTGSSFKHMLEKVNKFCEKNKYPKPLFVVVQNGTRVIEMRNVGSFDFPVRVKGEIPPEIQVPYMSKICEENGVFMKAHNTDYLSDESLQWYPRLGIHSANIAPEFGVIETKSLIEILENNNLNELAENILSLSYNSKKWHKWMAHNTKASDREKAIIAGHYIFSDENFIEAKLKAAMELQKKNIILDDYLKENVKSSIMRYLINFRLVRK</sequence>
<dbReference type="Gene3D" id="3.20.20.70">
    <property type="entry name" value="Aldolase class I"/>
    <property type="match status" value="1"/>
</dbReference>
<name>M1MUF4_9CLOT</name>
<organism evidence="1 2">
    <name type="scientific">Clostridium saccharoperbutylacetonicum N1-4(HMT)</name>
    <dbReference type="NCBI Taxonomy" id="931276"/>
    <lineage>
        <taxon>Bacteria</taxon>
        <taxon>Bacillati</taxon>
        <taxon>Bacillota</taxon>
        <taxon>Clostridia</taxon>
        <taxon>Eubacteriales</taxon>
        <taxon>Clostridiaceae</taxon>
        <taxon>Clostridium</taxon>
    </lineage>
</organism>
<dbReference type="HOGENOM" id="CLU_660163_0_0_9"/>
<dbReference type="Pfam" id="PF08013">
    <property type="entry name" value="GatZ_KbaZ-like"/>
    <property type="match status" value="1"/>
</dbReference>
<reference evidence="1 2" key="1">
    <citation type="submission" date="2013-02" db="EMBL/GenBank/DDBJ databases">
        <title>Genome sequence of Clostridium saccharoperbutylacetonicum N1-4(HMT).</title>
        <authorList>
            <person name="Poehlein A."/>
            <person name="Daniel R."/>
        </authorList>
    </citation>
    <scope>NUCLEOTIDE SEQUENCE [LARGE SCALE GENOMIC DNA]</scope>
    <source>
        <strain evidence="2">N1-4(HMT)</strain>
    </source>
</reference>
<keyword evidence="2" id="KW-1185">Reference proteome</keyword>
<dbReference type="InterPro" id="IPR012062">
    <property type="entry name" value="GatZ/KbaZ-like"/>
</dbReference>